<evidence type="ECO:0000256" key="2">
    <source>
        <dbReference type="ARBA" id="ARBA00023125"/>
    </source>
</evidence>
<dbReference type="SUPFAM" id="SSF46785">
    <property type="entry name" value="Winged helix' DNA-binding domain"/>
    <property type="match status" value="1"/>
</dbReference>
<dbReference type="Gene3D" id="3.40.1410.10">
    <property type="entry name" value="Chorismate lyase-like"/>
    <property type="match status" value="1"/>
</dbReference>
<dbReference type="PANTHER" id="PTHR44846">
    <property type="entry name" value="MANNOSYL-D-GLYCERATE TRANSPORT/METABOLISM SYSTEM REPRESSOR MNGR-RELATED"/>
    <property type="match status" value="1"/>
</dbReference>
<dbReference type="InterPro" id="IPR036388">
    <property type="entry name" value="WH-like_DNA-bd_sf"/>
</dbReference>
<protein>
    <submittedName>
        <fullName evidence="5">Myo-inositol degradation transcriptional regulator</fullName>
    </submittedName>
</protein>
<gene>
    <name evidence="5" type="ORF">GCM10009613_46200</name>
</gene>
<evidence type="ECO:0000313" key="5">
    <source>
        <dbReference type="EMBL" id="GAA1395880.1"/>
    </source>
</evidence>
<evidence type="ECO:0000256" key="3">
    <source>
        <dbReference type="ARBA" id="ARBA00023163"/>
    </source>
</evidence>
<feature type="domain" description="HTH gntR-type" evidence="4">
    <location>
        <begin position="18"/>
        <end position="86"/>
    </location>
</feature>
<dbReference type="SMART" id="SM00345">
    <property type="entry name" value="HTH_GNTR"/>
    <property type="match status" value="1"/>
</dbReference>
<evidence type="ECO:0000256" key="1">
    <source>
        <dbReference type="ARBA" id="ARBA00023015"/>
    </source>
</evidence>
<dbReference type="RefSeq" id="WP_344025958.1">
    <property type="nucleotide sequence ID" value="NZ_BAAAJK010000032.1"/>
</dbReference>
<name>A0ABP4IQ40_9PSEU</name>
<keyword evidence="6" id="KW-1185">Reference proteome</keyword>
<reference evidence="6" key="1">
    <citation type="journal article" date="2019" name="Int. J. Syst. Evol. Microbiol.">
        <title>The Global Catalogue of Microorganisms (GCM) 10K type strain sequencing project: providing services to taxonomists for standard genome sequencing and annotation.</title>
        <authorList>
            <consortium name="The Broad Institute Genomics Platform"/>
            <consortium name="The Broad Institute Genome Sequencing Center for Infectious Disease"/>
            <person name="Wu L."/>
            <person name="Ma J."/>
        </authorList>
    </citation>
    <scope>NUCLEOTIDE SEQUENCE [LARGE SCALE GENOMIC DNA]</scope>
    <source>
        <strain evidence="6">JCM 11896</strain>
    </source>
</reference>
<dbReference type="Gene3D" id="1.10.10.10">
    <property type="entry name" value="Winged helix-like DNA-binding domain superfamily/Winged helix DNA-binding domain"/>
    <property type="match status" value="1"/>
</dbReference>
<dbReference type="InterPro" id="IPR000524">
    <property type="entry name" value="Tscrpt_reg_HTH_GntR"/>
</dbReference>
<evidence type="ECO:0000259" key="4">
    <source>
        <dbReference type="PROSITE" id="PS50949"/>
    </source>
</evidence>
<dbReference type="Pfam" id="PF00392">
    <property type="entry name" value="GntR"/>
    <property type="match status" value="1"/>
</dbReference>
<dbReference type="SMART" id="SM00866">
    <property type="entry name" value="UTRA"/>
    <property type="match status" value="1"/>
</dbReference>
<dbReference type="PRINTS" id="PR00035">
    <property type="entry name" value="HTHGNTR"/>
</dbReference>
<keyword evidence="3" id="KW-0804">Transcription</keyword>
<dbReference type="InterPro" id="IPR036390">
    <property type="entry name" value="WH_DNA-bd_sf"/>
</dbReference>
<accession>A0ABP4IQ40</accession>
<dbReference type="SUPFAM" id="SSF64288">
    <property type="entry name" value="Chorismate lyase-like"/>
    <property type="match status" value="1"/>
</dbReference>
<sequence>MPDPGPTVRDTPDRGSPVPLYFQVAGRIRSMVDSGELPAGSRLPHEAELLERLRTSRSTLRRAVSYLVELGVLTRRRGAGILVLPRRVELPVELCGLHDDLLRAGRGPATELRSFEIGPAEEHVAQALGLPPRAVVARFDRLRLADGEPLALLSNRVPVAVLPLHPDDLAGRGLYDLLRDAGRAPRRTRQTIGARAATEAEAALLGGAPGAPLLTLISTAWDDAGAAVEYGTHLLRPDRYVVELDRVASGVVVAGDG</sequence>
<organism evidence="5 6">
    <name type="scientific">Pseudonocardia kongjuensis</name>
    <dbReference type="NCBI Taxonomy" id="102227"/>
    <lineage>
        <taxon>Bacteria</taxon>
        <taxon>Bacillati</taxon>
        <taxon>Actinomycetota</taxon>
        <taxon>Actinomycetes</taxon>
        <taxon>Pseudonocardiales</taxon>
        <taxon>Pseudonocardiaceae</taxon>
        <taxon>Pseudonocardia</taxon>
    </lineage>
</organism>
<dbReference type="EMBL" id="BAAAJK010000032">
    <property type="protein sequence ID" value="GAA1395880.1"/>
    <property type="molecule type" value="Genomic_DNA"/>
</dbReference>
<evidence type="ECO:0000313" key="6">
    <source>
        <dbReference type="Proteomes" id="UP001501414"/>
    </source>
</evidence>
<dbReference type="InterPro" id="IPR050679">
    <property type="entry name" value="Bact_HTH_transcr_reg"/>
</dbReference>
<dbReference type="PANTHER" id="PTHR44846:SF17">
    <property type="entry name" value="GNTR-FAMILY TRANSCRIPTIONAL REGULATOR"/>
    <property type="match status" value="1"/>
</dbReference>
<dbReference type="Proteomes" id="UP001501414">
    <property type="component" value="Unassembled WGS sequence"/>
</dbReference>
<dbReference type="InterPro" id="IPR028978">
    <property type="entry name" value="Chorismate_lyase_/UTRA_dom_sf"/>
</dbReference>
<dbReference type="PROSITE" id="PS50949">
    <property type="entry name" value="HTH_GNTR"/>
    <property type="match status" value="1"/>
</dbReference>
<dbReference type="CDD" id="cd07377">
    <property type="entry name" value="WHTH_GntR"/>
    <property type="match status" value="1"/>
</dbReference>
<dbReference type="Pfam" id="PF07702">
    <property type="entry name" value="UTRA"/>
    <property type="match status" value="1"/>
</dbReference>
<proteinExistence type="predicted"/>
<dbReference type="InterPro" id="IPR011663">
    <property type="entry name" value="UTRA"/>
</dbReference>
<keyword evidence="1" id="KW-0805">Transcription regulation</keyword>
<keyword evidence="2" id="KW-0238">DNA-binding</keyword>
<comment type="caution">
    <text evidence="5">The sequence shown here is derived from an EMBL/GenBank/DDBJ whole genome shotgun (WGS) entry which is preliminary data.</text>
</comment>